<dbReference type="GO" id="GO:0004526">
    <property type="term" value="F:ribonuclease P activity"/>
    <property type="evidence" value="ECO:0007669"/>
    <property type="project" value="TreeGrafter"/>
</dbReference>
<organism evidence="2 3">
    <name type="scientific">Babesia ovis</name>
    <dbReference type="NCBI Taxonomy" id="5869"/>
    <lineage>
        <taxon>Eukaryota</taxon>
        <taxon>Sar</taxon>
        <taxon>Alveolata</taxon>
        <taxon>Apicomplexa</taxon>
        <taxon>Aconoidasida</taxon>
        <taxon>Piroplasmida</taxon>
        <taxon>Babesiidae</taxon>
        <taxon>Babesia</taxon>
    </lineage>
</organism>
<protein>
    <submittedName>
        <fullName evidence="2">Ankyrin repeat-containing protein, putative</fullName>
    </submittedName>
</protein>
<dbReference type="GO" id="GO:0001682">
    <property type="term" value="P:tRNA 5'-leader removal"/>
    <property type="evidence" value="ECO:0007669"/>
    <property type="project" value="TreeGrafter"/>
</dbReference>
<dbReference type="OrthoDB" id="46913at2759"/>
<gene>
    <name evidence="2" type="ORF">BaOVIS_017460</name>
</gene>
<dbReference type="EMBL" id="BLIY01000015">
    <property type="protein sequence ID" value="GFE54342.1"/>
    <property type="molecule type" value="Genomic_DNA"/>
</dbReference>
<comment type="caution">
    <text evidence="2">The sequence shown here is derived from an EMBL/GenBank/DDBJ whole genome shotgun (WGS) entry which is preliminary data.</text>
</comment>
<evidence type="ECO:0000256" key="1">
    <source>
        <dbReference type="SAM" id="MobiDB-lite"/>
    </source>
</evidence>
<keyword evidence="3" id="KW-1185">Reference proteome</keyword>
<feature type="region of interest" description="Disordered" evidence="1">
    <location>
        <begin position="117"/>
        <end position="143"/>
    </location>
</feature>
<dbReference type="PANTHER" id="PTHR13547:SF1">
    <property type="entry name" value="MITOCHONDRIAL RIBONUCLEASE P CATALYTIC SUBUNIT"/>
    <property type="match status" value="1"/>
</dbReference>
<dbReference type="Gene3D" id="3.40.50.11980">
    <property type="match status" value="1"/>
</dbReference>
<evidence type="ECO:0000313" key="2">
    <source>
        <dbReference type="EMBL" id="GFE54342.1"/>
    </source>
</evidence>
<proteinExistence type="predicted"/>
<evidence type="ECO:0000313" key="3">
    <source>
        <dbReference type="Proteomes" id="UP001057455"/>
    </source>
</evidence>
<feature type="region of interest" description="Disordered" evidence="1">
    <location>
        <begin position="320"/>
        <end position="349"/>
    </location>
</feature>
<dbReference type="Proteomes" id="UP001057455">
    <property type="component" value="Unassembled WGS sequence"/>
</dbReference>
<feature type="compositionally biased region" description="Low complexity" evidence="1">
    <location>
        <begin position="320"/>
        <end position="342"/>
    </location>
</feature>
<sequence length="910" mass="102755">MSAYHHASSNHLYKYVGNTFASGNNCIPGTFGSTYTSGYQSKNNGTKFGIYMVTNESSKCLSMSEAEHMSIASTLDTLFDRCVRTCDNSDFASTVGAITDYMEAYKRSYSRFFEEPVEVSSNQPAGKGSPQPTDDTASEQTNRYSASKKALSFDYSDENIPAQDGDRRRWHVAAKARVPRDVCSLILYHRKRCVGIMGRMMQKVSTLDDLKTVTRVSREASRLGMDVLKGMYEAMSMINAKMGRTDRALEYIERMWSHGERRRYRTYEPLLTNFEEHWNGEGILRVLRHMVEKAKLPVSGLLFTRVAVIICLSTRHQLVSTSSTTGGTQTQGSETTSISETSPLDNMDPDVMETALGNPEPMMDPHSAMSSPGTTTLEQSKITQVYKTLGRQLHELLEIYRQHACNRIALSSRLGYVIYSIFSRTFPNVVKFTHVSPCTSSESHLAADDHTTSGNDLQRNISYGNCASCNYQLPLVDLPQSERLSVFRKWLQHIYDYNYPEIIRIANFYTWLHAPMVDGKGYTCVLDGQNIGYHQRESMSPLNFHKIELVLQEMLQRGERPFIVLPYYARTQRTCHLSDDTLHLETLQLLFPGSTMPPQLASIQSRTEPSRLKRYDANKIALIDKWYTLRQAYFCASESYDDNYFFLANVMSGSAEELHVLAGFVKSSLELLLLQAGHKDLEESGTFLPDPKVEDYLPTVGRPPPRPVMMTVTNDTLGNLDIPGVDEHSMRILRDIPLTPYFFADSSSKGRNATSGSSAAQRPVVGQRLRYSLETRASDNGRYHIPLGYERKVIDYRARHTVSVSSRESPCIEPPLSGAYLDTVGHTDDMKDHNNDQELKQVNSWLDKYGYAELLHGLGEGPTDSGSRRRFARRFQISTKTPEIIKQKFNPSQQTRWLCVDISSLGDVGV</sequence>
<feature type="compositionally biased region" description="Polar residues" evidence="1">
    <location>
        <begin position="119"/>
        <end position="143"/>
    </location>
</feature>
<accession>A0A9W5WVI4</accession>
<dbReference type="PANTHER" id="PTHR13547">
    <property type="match status" value="1"/>
</dbReference>
<dbReference type="AlphaFoldDB" id="A0A9W5WVI4"/>
<reference evidence="2" key="1">
    <citation type="submission" date="2019-12" db="EMBL/GenBank/DDBJ databases">
        <title>Genome sequence of Babesia ovis.</title>
        <authorList>
            <person name="Yamagishi J."/>
            <person name="Sevinc F."/>
            <person name="Xuan X."/>
        </authorList>
    </citation>
    <scope>NUCLEOTIDE SEQUENCE</scope>
    <source>
        <strain evidence="2">Selcuk</strain>
    </source>
</reference>
<name>A0A9W5WVI4_BABOV</name>